<dbReference type="Proteomes" id="UP001243989">
    <property type="component" value="Unassembled WGS sequence"/>
</dbReference>
<dbReference type="RefSeq" id="XP_060439592.1">
    <property type="nucleotide sequence ID" value="XM_060581583.1"/>
</dbReference>
<dbReference type="SUPFAM" id="SSF48403">
    <property type="entry name" value="Ankyrin repeat"/>
    <property type="match status" value="1"/>
</dbReference>
<evidence type="ECO:0008006" key="3">
    <source>
        <dbReference type="Google" id="ProtNLM"/>
    </source>
</evidence>
<organism evidence="1 2">
    <name type="scientific">Colletotrichum phormii</name>
    <dbReference type="NCBI Taxonomy" id="359342"/>
    <lineage>
        <taxon>Eukaryota</taxon>
        <taxon>Fungi</taxon>
        <taxon>Dikarya</taxon>
        <taxon>Ascomycota</taxon>
        <taxon>Pezizomycotina</taxon>
        <taxon>Sordariomycetes</taxon>
        <taxon>Hypocreomycetidae</taxon>
        <taxon>Glomerellales</taxon>
        <taxon>Glomerellaceae</taxon>
        <taxon>Colletotrichum</taxon>
        <taxon>Colletotrichum acutatum species complex</taxon>
    </lineage>
</organism>
<dbReference type="AlphaFoldDB" id="A0AAJ0EBF1"/>
<accession>A0AAJ0EBF1</accession>
<proteinExistence type="predicted"/>
<evidence type="ECO:0000313" key="1">
    <source>
        <dbReference type="EMBL" id="KAK1623597.1"/>
    </source>
</evidence>
<gene>
    <name evidence="1" type="ORF">BDP81DRAFT_119497</name>
</gene>
<reference evidence="1" key="1">
    <citation type="submission" date="2021-06" db="EMBL/GenBank/DDBJ databases">
        <title>Comparative genomics, transcriptomics and evolutionary studies reveal genomic signatures of adaptation to plant cell wall in hemibiotrophic fungi.</title>
        <authorList>
            <consortium name="DOE Joint Genome Institute"/>
            <person name="Baroncelli R."/>
            <person name="Diaz J.F."/>
            <person name="Benocci T."/>
            <person name="Peng M."/>
            <person name="Battaglia E."/>
            <person name="Haridas S."/>
            <person name="Andreopoulos W."/>
            <person name="Labutti K."/>
            <person name="Pangilinan J."/>
            <person name="Floch G.L."/>
            <person name="Makela M.R."/>
            <person name="Henrissat B."/>
            <person name="Grigoriev I.V."/>
            <person name="Crouch J.A."/>
            <person name="De Vries R.P."/>
            <person name="Sukno S.A."/>
            <person name="Thon M.R."/>
        </authorList>
    </citation>
    <scope>NUCLEOTIDE SEQUENCE</scope>
    <source>
        <strain evidence="1">CBS 102054</strain>
    </source>
</reference>
<keyword evidence="2" id="KW-1185">Reference proteome</keyword>
<comment type="caution">
    <text evidence="1">The sequence shown here is derived from an EMBL/GenBank/DDBJ whole genome shotgun (WGS) entry which is preliminary data.</text>
</comment>
<dbReference type="GeneID" id="85466445"/>
<name>A0AAJ0EBF1_9PEZI</name>
<dbReference type="Gene3D" id="1.25.40.20">
    <property type="entry name" value="Ankyrin repeat-containing domain"/>
    <property type="match status" value="1"/>
</dbReference>
<dbReference type="EMBL" id="JAHMHQ010000028">
    <property type="protein sequence ID" value="KAK1623597.1"/>
    <property type="molecule type" value="Genomic_DNA"/>
</dbReference>
<dbReference type="InterPro" id="IPR036770">
    <property type="entry name" value="Ankyrin_rpt-contain_sf"/>
</dbReference>
<evidence type="ECO:0000313" key="2">
    <source>
        <dbReference type="Proteomes" id="UP001243989"/>
    </source>
</evidence>
<sequence length="332" mass="37198">MITYLVEDRGIPVDSSDELGATPIYYACEYHPSSHNPHKEQEVVSHLLSLGAKVQIRFSSSLDDSSLVDVDTALDYAIIRGNIEAAKRLAMVEDCLWFIPYGCSGPRLSLLRRLFTPSGDAHENYWDLTLDSLAAISEDLIRQTKQTHRPEYAALQYELQSTFLLVCQLSCKLDRDCVDILRPLVEALDLDDAVTLQQAPPSLDFIRWSYLERKDLWGAACPPMMHYDKERHELSGSSLGMLALCVTIGAMDWEHQKRALTTLDRLMTWGANPIGMRDTDPDPSLTPFVYLMKKLMVSNLRENEPLPAPLGSVGPLYPTSCARGSVVPIRKG</sequence>
<protein>
    <recommendedName>
        <fullName evidence="3">Ankyrin repeat protein</fullName>
    </recommendedName>
</protein>